<dbReference type="EMBL" id="FCOM02000178">
    <property type="protein sequence ID" value="SAL88787.1"/>
    <property type="molecule type" value="Genomic_DNA"/>
</dbReference>
<name>A0A158L618_9BURK</name>
<proteinExistence type="predicted"/>
<protein>
    <submittedName>
        <fullName evidence="1">Uncharacterized protein</fullName>
    </submittedName>
</protein>
<dbReference type="Proteomes" id="UP000055019">
    <property type="component" value="Unassembled WGS sequence"/>
</dbReference>
<sequence>MNQMRNHFRIGVRFEHVAERPQLLAQHLMIFDDAVMHERELVAREYRVRVLGHGRAVRRPARVGDAHGARQSRVLYLLRKIRDAFGAAHAARHAALQDGNAT</sequence>
<organism evidence="1 2">
    <name type="scientific">Caballeronia arvi</name>
    <dbReference type="NCBI Taxonomy" id="1777135"/>
    <lineage>
        <taxon>Bacteria</taxon>
        <taxon>Pseudomonadati</taxon>
        <taxon>Pseudomonadota</taxon>
        <taxon>Betaproteobacteria</taxon>
        <taxon>Burkholderiales</taxon>
        <taxon>Burkholderiaceae</taxon>
        <taxon>Caballeronia</taxon>
    </lineage>
</organism>
<gene>
    <name evidence="1" type="ORF">AWB74_08732</name>
</gene>
<comment type="caution">
    <text evidence="1">The sequence shown here is derived from an EMBL/GenBank/DDBJ whole genome shotgun (WGS) entry which is preliminary data.</text>
</comment>
<accession>A0A158L618</accession>
<evidence type="ECO:0000313" key="2">
    <source>
        <dbReference type="Proteomes" id="UP000055019"/>
    </source>
</evidence>
<evidence type="ECO:0000313" key="1">
    <source>
        <dbReference type="EMBL" id="SAL88787.1"/>
    </source>
</evidence>
<reference evidence="1" key="1">
    <citation type="submission" date="2016-01" db="EMBL/GenBank/DDBJ databases">
        <authorList>
            <person name="Peeters C."/>
        </authorList>
    </citation>
    <scope>NUCLEOTIDE SEQUENCE [LARGE SCALE GENOMIC DNA]</scope>
    <source>
        <strain evidence="1">LMG 29317</strain>
    </source>
</reference>
<dbReference type="AlphaFoldDB" id="A0A158L618"/>
<keyword evidence="2" id="KW-1185">Reference proteome</keyword>